<evidence type="ECO:0000313" key="3">
    <source>
        <dbReference type="Proteomes" id="UP000282656"/>
    </source>
</evidence>
<reference evidence="3" key="1">
    <citation type="submission" date="2018-09" db="EMBL/GenBank/DDBJ databases">
        <authorList>
            <person name="Livingstone P.G."/>
            <person name="Whitworth D.E."/>
        </authorList>
    </citation>
    <scope>NUCLEOTIDE SEQUENCE [LARGE SCALE GENOMIC DNA]</scope>
    <source>
        <strain evidence="3">AB047A</strain>
    </source>
</reference>
<evidence type="ECO:0000313" key="2">
    <source>
        <dbReference type="EMBL" id="RKH66975.1"/>
    </source>
</evidence>
<name>A0A3A8QKT7_9BACT</name>
<dbReference type="AlphaFoldDB" id="A0A3A8QKT7"/>
<dbReference type="EMBL" id="RAWM01000055">
    <property type="protein sequence ID" value="RKH66975.1"/>
    <property type="molecule type" value="Genomic_DNA"/>
</dbReference>
<dbReference type="RefSeq" id="WP_121770492.1">
    <property type="nucleotide sequence ID" value="NZ_RAWM01000055.1"/>
</dbReference>
<proteinExistence type="predicted"/>
<keyword evidence="1" id="KW-1133">Transmembrane helix</keyword>
<evidence type="ECO:0000256" key="1">
    <source>
        <dbReference type="SAM" id="Phobius"/>
    </source>
</evidence>
<accession>A0A3A8QKT7</accession>
<protein>
    <submittedName>
        <fullName evidence="2">Uncharacterized protein</fullName>
    </submittedName>
</protein>
<organism evidence="2 3">
    <name type="scientific">Corallococcus interemptor</name>
    <dbReference type="NCBI Taxonomy" id="2316720"/>
    <lineage>
        <taxon>Bacteria</taxon>
        <taxon>Pseudomonadati</taxon>
        <taxon>Myxococcota</taxon>
        <taxon>Myxococcia</taxon>
        <taxon>Myxococcales</taxon>
        <taxon>Cystobacterineae</taxon>
        <taxon>Myxococcaceae</taxon>
        <taxon>Corallococcus</taxon>
    </lineage>
</organism>
<gene>
    <name evidence="2" type="ORF">D7X96_20335</name>
</gene>
<sequence>MDEVDKLHADEERRAKLRSVVGARLEEIEALIPKIITAADEMDLSDRLAEEDVFAYNDNVKEFRRLRALTNDLIAEHAVLEGLLDRPVARWVPRTALIVACASLAWQVIAALWHLK</sequence>
<keyword evidence="3" id="KW-1185">Reference proteome</keyword>
<dbReference type="Proteomes" id="UP000282656">
    <property type="component" value="Unassembled WGS sequence"/>
</dbReference>
<feature type="transmembrane region" description="Helical" evidence="1">
    <location>
        <begin position="96"/>
        <end position="115"/>
    </location>
</feature>
<keyword evidence="1" id="KW-0472">Membrane</keyword>
<comment type="caution">
    <text evidence="2">The sequence shown here is derived from an EMBL/GenBank/DDBJ whole genome shotgun (WGS) entry which is preliminary data.</text>
</comment>
<keyword evidence="1" id="KW-0812">Transmembrane</keyword>